<evidence type="ECO:0000256" key="1">
    <source>
        <dbReference type="SAM" id="Phobius"/>
    </source>
</evidence>
<dbReference type="GeneID" id="65071668"/>
<dbReference type="EMBL" id="KU160664">
    <property type="protein sequence ID" value="ALY10222.1"/>
    <property type="molecule type" value="Genomic_DNA"/>
</dbReference>
<dbReference type="RefSeq" id="YP_010082665.1">
    <property type="nucleotide sequence ID" value="NC_055033.1"/>
</dbReference>
<gene>
    <name evidence="2" type="primary">56</name>
    <name evidence="2" type="ORF">SALGADO_56</name>
</gene>
<keyword evidence="1" id="KW-0812">Transmembrane</keyword>
<proteinExistence type="predicted"/>
<feature type="transmembrane region" description="Helical" evidence="1">
    <location>
        <begin position="41"/>
        <end position="60"/>
    </location>
</feature>
<keyword evidence="1" id="KW-0472">Membrane</keyword>
<keyword evidence="1" id="KW-1133">Transmembrane helix</keyword>
<name>A0A0U4B678_9CAUD</name>
<protein>
    <submittedName>
        <fullName evidence="2">Uncharacterized protein</fullName>
    </submittedName>
</protein>
<keyword evidence="3" id="KW-1185">Reference proteome</keyword>
<dbReference type="Proteomes" id="UP000223391">
    <property type="component" value="Segment"/>
</dbReference>
<evidence type="ECO:0000313" key="3">
    <source>
        <dbReference type="Proteomes" id="UP000223391"/>
    </source>
</evidence>
<organism evidence="2 3">
    <name type="scientific">Arthrobacter phage Salgado</name>
    <dbReference type="NCBI Taxonomy" id="1772314"/>
    <lineage>
        <taxon>Viruses</taxon>
        <taxon>Duplodnaviria</taxon>
        <taxon>Heunggongvirae</taxon>
        <taxon>Uroviricota</taxon>
        <taxon>Caudoviricetes</taxon>
        <taxon>Laroyevirus</taxon>
        <taxon>Laroyevirus salgado</taxon>
    </lineage>
</organism>
<sequence length="66" mass="7115">MAATARIRYTPTKDLTIDVQGAISEAEARAAAEGVLERNKYFFKAVITGIIGTGVMQYAVSASYEK</sequence>
<dbReference type="KEGG" id="vg:65071668"/>
<reference evidence="3" key="1">
    <citation type="submission" date="2015-11" db="EMBL/GenBank/DDBJ databases">
        <authorList>
            <person name="Greene A."/>
            <person name="Schneider V.M."/>
            <person name="Bradley K.W."/>
            <person name="Asai D.J."/>
            <person name="Bowman C.A."/>
            <person name="Russell D.A."/>
            <person name="Pope W.H."/>
            <person name="Jacobs-Sera D."/>
            <person name="Hendrix R.W."/>
            <person name="Hatfull G.F."/>
        </authorList>
    </citation>
    <scope>NUCLEOTIDE SEQUENCE [LARGE SCALE GENOMIC DNA]</scope>
</reference>
<evidence type="ECO:0000313" key="2">
    <source>
        <dbReference type="EMBL" id="ALY10222.1"/>
    </source>
</evidence>
<accession>A0A0U4B678</accession>